<gene>
    <name evidence="4" type="ORF">EDD66_1055</name>
</gene>
<dbReference type="RefSeq" id="WP_123609259.1">
    <property type="nucleotide sequence ID" value="NZ_RJVG01000005.1"/>
</dbReference>
<dbReference type="Pfam" id="PF00440">
    <property type="entry name" value="TetR_N"/>
    <property type="match status" value="1"/>
</dbReference>
<name>A0A3N1XT79_9FIRM</name>
<evidence type="ECO:0000259" key="3">
    <source>
        <dbReference type="PROSITE" id="PS50977"/>
    </source>
</evidence>
<dbReference type="SUPFAM" id="SSF46689">
    <property type="entry name" value="Homeodomain-like"/>
    <property type="match status" value="1"/>
</dbReference>
<evidence type="ECO:0000256" key="2">
    <source>
        <dbReference type="PROSITE-ProRule" id="PRU00335"/>
    </source>
</evidence>
<feature type="domain" description="HTH tetR-type" evidence="3">
    <location>
        <begin position="13"/>
        <end position="73"/>
    </location>
</feature>
<dbReference type="PANTHER" id="PTHR43479">
    <property type="entry name" value="ACREF/ENVCD OPERON REPRESSOR-RELATED"/>
    <property type="match status" value="1"/>
</dbReference>
<accession>A0A3N1XT79</accession>
<evidence type="ECO:0000256" key="1">
    <source>
        <dbReference type="ARBA" id="ARBA00023125"/>
    </source>
</evidence>
<feature type="DNA-binding region" description="H-T-H motif" evidence="2">
    <location>
        <begin position="36"/>
        <end position="55"/>
    </location>
</feature>
<dbReference type="OrthoDB" id="9812484at2"/>
<dbReference type="Proteomes" id="UP000273083">
    <property type="component" value="Unassembled WGS sequence"/>
</dbReference>
<organism evidence="4 5">
    <name type="scientific">Mobilisporobacter senegalensis</name>
    <dbReference type="NCBI Taxonomy" id="1329262"/>
    <lineage>
        <taxon>Bacteria</taxon>
        <taxon>Bacillati</taxon>
        <taxon>Bacillota</taxon>
        <taxon>Clostridia</taxon>
        <taxon>Lachnospirales</taxon>
        <taxon>Lachnospiraceae</taxon>
        <taxon>Mobilisporobacter</taxon>
    </lineage>
</organism>
<keyword evidence="1 2" id="KW-0238">DNA-binding</keyword>
<dbReference type="Gene3D" id="1.10.357.10">
    <property type="entry name" value="Tetracycline Repressor, domain 2"/>
    <property type="match status" value="1"/>
</dbReference>
<dbReference type="GO" id="GO:0003677">
    <property type="term" value="F:DNA binding"/>
    <property type="evidence" value="ECO:0007669"/>
    <property type="project" value="UniProtKB-UniRule"/>
</dbReference>
<dbReference type="PROSITE" id="PS50977">
    <property type="entry name" value="HTH_TETR_2"/>
    <property type="match status" value="1"/>
</dbReference>
<dbReference type="SUPFAM" id="SSF48498">
    <property type="entry name" value="Tetracyclin repressor-like, C-terminal domain"/>
    <property type="match status" value="1"/>
</dbReference>
<evidence type="ECO:0000313" key="4">
    <source>
        <dbReference type="EMBL" id="ROR28067.1"/>
    </source>
</evidence>
<comment type="caution">
    <text evidence="4">The sequence shown here is derived from an EMBL/GenBank/DDBJ whole genome shotgun (WGS) entry which is preliminary data.</text>
</comment>
<dbReference type="PANTHER" id="PTHR43479:SF11">
    <property type="entry name" value="ACREF_ENVCD OPERON REPRESSOR-RELATED"/>
    <property type="match status" value="1"/>
</dbReference>
<dbReference type="AlphaFoldDB" id="A0A3N1XT79"/>
<reference evidence="4 5" key="1">
    <citation type="submission" date="2018-11" db="EMBL/GenBank/DDBJ databases">
        <title>Genomic Encyclopedia of Type Strains, Phase IV (KMG-IV): sequencing the most valuable type-strain genomes for metagenomic binning, comparative biology and taxonomic classification.</title>
        <authorList>
            <person name="Goeker M."/>
        </authorList>
    </citation>
    <scope>NUCLEOTIDE SEQUENCE [LARGE SCALE GENOMIC DNA]</scope>
    <source>
        <strain evidence="4 5">DSM 26537</strain>
    </source>
</reference>
<sequence length="199" mass="22178">MPRTKEQFEEMRQATKYKIQDAASYLFAKKGIAGTNVQEIADRAGISIGLLYRHYKTKEELFSDLVNMAITGLSETTERFLSDADPKEILTEMTAEIVEDYKKNDEFSNYLTFITQAFTSGLQNDALDRLIAEDKKLIAALAALIERGQRNDAFRSGNSHELAITYMSTIQGIGLFQNVLGADFVVPSVDTLLGIFLSG</sequence>
<evidence type="ECO:0000313" key="5">
    <source>
        <dbReference type="Proteomes" id="UP000273083"/>
    </source>
</evidence>
<proteinExistence type="predicted"/>
<dbReference type="InterPro" id="IPR036271">
    <property type="entry name" value="Tet_transcr_reg_TetR-rel_C_sf"/>
</dbReference>
<protein>
    <submittedName>
        <fullName evidence="4">TetR family transcriptional regulator</fullName>
    </submittedName>
</protein>
<keyword evidence="5" id="KW-1185">Reference proteome</keyword>
<dbReference type="InterPro" id="IPR001647">
    <property type="entry name" value="HTH_TetR"/>
</dbReference>
<dbReference type="EMBL" id="RJVG01000005">
    <property type="protein sequence ID" value="ROR28067.1"/>
    <property type="molecule type" value="Genomic_DNA"/>
</dbReference>
<dbReference type="InterPro" id="IPR009057">
    <property type="entry name" value="Homeodomain-like_sf"/>
</dbReference>
<dbReference type="PRINTS" id="PR00455">
    <property type="entry name" value="HTHTETR"/>
</dbReference>
<dbReference type="InterPro" id="IPR050624">
    <property type="entry name" value="HTH-type_Tx_Regulator"/>
</dbReference>